<keyword evidence="1" id="KW-0175">Coiled coil</keyword>
<evidence type="ECO:0000256" key="3">
    <source>
        <dbReference type="SAM" id="Phobius"/>
    </source>
</evidence>
<proteinExistence type="predicted"/>
<comment type="caution">
    <text evidence="6">The sequence shown here is derived from an EMBL/GenBank/DDBJ whole genome shotgun (WGS) entry which is preliminary data.</text>
</comment>
<sequence>MPGGWARLAVVGVLLLGLAGCTSGSVGSAPATARHGEAAGNAAPEEKAAAGRGGGGQVGTQPPDNRAPDDRALGAAEPERRVIRSAEVEVRQGDAAATAGRAREVGVRAGGFTAAEETRAHEARLTMRVPSDRLDGVLDELARLGDLVRREQRAEDVTDQLVDARSRIASQRASVERVRALLDRAGSVSEVAQVEAELARRQAELESWERRHESLSGRVALSTVVFRVTVPSAEGSGGGGFLGGLSTGWRAFTAASGAVLTALGASAPFLVVLGVPALGVLWALRRRRGRSLDLPLGRRRVDHVAEEAKAVAEA</sequence>
<accession>A0ABT1I1T1</accession>
<dbReference type="InterPro" id="IPR025645">
    <property type="entry name" value="DUF4349"/>
</dbReference>
<dbReference type="EMBL" id="JAMTCP010000047">
    <property type="protein sequence ID" value="MCP2261700.1"/>
    <property type="molecule type" value="Genomic_DNA"/>
</dbReference>
<keyword evidence="3" id="KW-0472">Membrane</keyword>
<feature type="chain" id="PRO_5045995637" description="DUF4349 domain-containing protein" evidence="4">
    <location>
        <begin position="29"/>
        <end position="314"/>
    </location>
</feature>
<feature type="compositionally biased region" description="Basic and acidic residues" evidence="2">
    <location>
        <begin position="66"/>
        <end position="78"/>
    </location>
</feature>
<evidence type="ECO:0000256" key="4">
    <source>
        <dbReference type="SAM" id="SignalP"/>
    </source>
</evidence>
<gene>
    <name evidence="6" type="ORF">LX15_005426</name>
</gene>
<evidence type="ECO:0000313" key="7">
    <source>
        <dbReference type="Proteomes" id="UP001205311"/>
    </source>
</evidence>
<evidence type="ECO:0000259" key="5">
    <source>
        <dbReference type="Pfam" id="PF14257"/>
    </source>
</evidence>
<feature type="signal peptide" evidence="4">
    <location>
        <begin position="1"/>
        <end position="28"/>
    </location>
</feature>
<evidence type="ECO:0000313" key="6">
    <source>
        <dbReference type="EMBL" id="MCP2261700.1"/>
    </source>
</evidence>
<keyword evidence="4" id="KW-0732">Signal</keyword>
<evidence type="ECO:0000256" key="1">
    <source>
        <dbReference type="SAM" id="Coils"/>
    </source>
</evidence>
<protein>
    <recommendedName>
        <fullName evidence="5">DUF4349 domain-containing protein</fullName>
    </recommendedName>
</protein>
<dbReference type="Pfam" id="PF14257">
    <property type="entry name" value="DUF4349"/>
    <property type="match status" value="1"/>
</dbReference>
<dbReference type="RefSeq" id="WP_253672767.1">
    <property type="nucleotide sequence ID" value="NZ_JAMTCP010000047.1"/>
</dbReference>
<feature type="transmembrane region" description="Helical" evidence="3">
    <location>
        <begin position="259"/>
        <end position="284"/>
    </location>
</feature>
<feature type="domain" description="DUF4349" evidence="5">
    <location>
        <begin position="80"/>
        <end position="280"/>
    </location>
</feature>
<name>A0ABT1I1T1_STRSD</name>
<dbReference type="Proteomes" id="UP001205311">
    <property type="component" value="Unassembled WGS sequence"/>
</dbReference>
<keyword evidence="7" id="KW-1185">Reference proteome</keyword>
<reference evidence="6 7" key="1">
    <citation type="submission" date="2022-06" db="EMBL/GenBank/DDBJ databases">
        <title>Genomic Encyclopedia of Archaeal and Bacterial Type Strains, Phase II (KMG-II): from individual species to whole genera.</title>
        <authorList>
            <person name="Goeker M."/>
        </authorList>
    </citation>
    <scope>NUCLEOTIDE SEQUENCE [LARGE SCALE GENOMIC DNA]</scope>
    <source>
        <strain evidence="6 7">DSM 40477</strain>
    </source>
</reference>
<keyword evidence="3" id="KW-1133">Transmembrane helix</keyword>
<feature type="region of interest" description="Disordered" evidence="2">
    <location>
        <begin position="25"/>
        <end position="78"/>
    </location>
</feature>
<organism evidence="6 7">
    <name type="scientific">Streptoalloteichus tenebrarius (strain ATCC 17920 / DSM 40477 / JCM 4838 / CBS 697.72 / NBRC 16177 / NCIMB 11028 / NRRL B-12390 / A12253. 1 / ISP 5477)</name>
    <name type="common">Streptomyces tenebrarius</name>
    <dbReference type="NCBI Taxonomy" id="1933"/>
    <lineage>
        <taxon>Bacteria</taxon>
        <taxon>Bacillati</taxon>
        <taxon>Actinomycetota</taxon>
        <taxon>Actinomycetes</taxon>
        <taxon>Pseudonocardiales</taxon>
        <taxon>Pseudonocardiaceae</taxon>
        <taxon>Streptoalloteichus</taxon>
    </lineage>
</organism>
<dbReference type="PROSITE" id="PS51257">
    <property type="entry name" value="PROKAR_LIPOPROTEIN"/>
    <property type="match status" value="1"/>
</dbReference>
<evidence type="ECO:0000256" key="2">
    <source>
        <dbReference type="SAM" id="MobiDB-lite"/>
    </source>
</evidence>
<keyword evidence="3" id="KW-0812">Transmembrane</keyword>
<feature type="coiled-coil region" evidence="1">
    <location>
        <begin position="191"/>
        <end position="218"/>
    </location>
</feature>